<dbReference type="Proteomes" id="UP000230251">
    <property type="component" value="Unassembled WGS sequence"/>
</dbReference>
<feature type="domain" description="ParB-like N-terminal" evidence="4">
    <location>
        <begin position="37"/>
        <end position="128"/>
    </location>
</feature>
<dbReference type="CDD" id="cd16393">
    <property type="entry name" value="SPO0J_N"/>
    <property type="match status" value="1"/>
</dbReference>
<keyword evidence="2" id="KW-0159">Chromosome partition</keyword>
<accession>A0A2M8ENA5</accession>
<evidence type="ECO:0000256" key="2">
    <source>
        <dbReference type="ARBA" id="ARBA00022829"/>
    </source>
</evidence>
<evidence type="ECO:0000256" key="1">
    <source>
        <dbReference type="ARBA" id="ARBA00006295"/>
    </source>
</evidence>
<dbReference type="Pfam" id="PF02195">
    <property type="entry name" value="ParB_N"/>
    <property type="match status" value="1"/>
</dbReference>
<gene>
    <name evidence="5" type="ORF">CO057_03855</name>
</gene>
<evidence type="ECO:0000313" key="6">
    <source>
        <dbReference type="Proteomes" id="UP000230251"/>
    </source>
</evidence>
<evidence type="ECO:0000259" key="4">
    <source>
        <dbReference type="SMART" id="SM00470"/>
    </source>
</evidence>
<dbReference type="PANTHER" id="PTHR33375:SF1">
    <property type="entry name" value="CHROMOSOME-PARTITIONING PROTEIN PARB-RELATED"/>
    <property type="match status" value="1"/>
</dbReference>
<sequence>MSNVKGGLGRGLGSLIPQKIAPLPGSEAAVVASAPESEILTDKIVENPHQPRIHFSPADLEDLVSSIEKHGIIQPLLVTAKPDGTYELIAGERRFRSAKMLGLKTVPAVVRKSATEQEKLELALIENIQRQDLNAIEEARAYKSLADLFSMSHEEIGQRVGKSRSHIANTVRLMDLDNYMQQAVVEGKISRSHARTLLAEPDLAKRKELFDQLLNGGMSVREMESKTSKPSRTAIRAKDPNIEAVEAELRDALGTKVQLSMNGTAGKITIHFFSKEEFKTLVKRLTR</sequence>
<dbReference type="NCBIfam" id="TIGR00180">
    <property type="entry name" value="parB_part"/>
    <property type="match status" value="1"/>
</dbReference>
<dbReference type="InterPro" id="IPR057240">
    <property type="entry name" value="ParB_dimer_C"/>
</dbReference>
<dbReference type="PANTHER" id="PTHR33375">
    <property type="entry name" value="CHROMOSOME-PARTITIONING PROTEIN PARB-RELATED"/>
    <property type="match status" value="1"/>
</dbReference>
<comment type="caution">
    <text evidence="5">The sequence shown here is derived from an EMBL/GenBank/DDBJ whole genome shotgun (WGS) entry which is preliminary data.</text>
</comment>
<dbReference type="Pfam" id="PF17762">
    <property type="entry name" value="HTH_ParB"/>
    <property type="match status" value="1"/>
</dbReference>
<dbReference type="Gene3D" id="1.10.10.2830">
    <property type="match status" value="1"/>
</dbReference>
<reference evidence="6" key="1">
    <citation type="submission" date="2017-09" db="EMBL/GenBank/DDBJ databases">
        <title>Depth-based differentiation of microbial function through sediment-hosted aquifers and enrichment of novel symbionts in the deep terrestrial subsurface.</title>
        <authorList>
            <person name="Probst A.J."/>
            <person name="Ladd B."/>
            <person name="Jarett J.K."/>
            <person name="Geller-Mcgrath D.E."/>
            <person name="Sieber C.M.K."/>
            <person name="Emerson J.B."/>
            <person name="Anantharaman K."/>
            <person name="Thomas B.C."/>
            <person name="Malmstrom R."/>
            <person name="Stieglmeier M."/>
            <person name="Klingl A."/>
            <person name="Woyke T."/>
            <person name="Ryan C.M."/>
            <person name="Banfield J.F."/>
        </authorList>
    </citation>
    <scope>NUCLEOTIDE SEQUENCE [LARGE SCALE GENOMIC DNA]</scope>
</reference>
<dbReference type="GO" id="GO:0005694">
    <property type="term" value="C:chromosome"/>
    <property type="evidence" value="ECO:0007669"/>
    <property type="project" value="TreeGrafter"/>
</dbReference>
<comment type="similarity">
    <text evidence="1">Belongs to the ParB family.</text>
</comment>
<dbReference type="Gene3D" id="3.90.1530.30">
    <property type="match status" value="1"/>
</dbReference>
<dbReference type="InterPro" id="IPR050336">
    <property type="entry name" value="Chromosome_partition/occlusion"/>
</dbReference>
<dbReference type="InterPro" id="IPR041468">
    <property type="entry name" value="HTH_ParB/Spo0J"/>
</dbReference>
<dbReference type="AlphaFoldDB" id="A0A2M8ENA5"/>
<protein>
    <submittedName>
        <fullName evidence="5">Stage 0 sporulation protein J</fullName>
    </submittedName>
</protein>
<dbReference type="GO" id="GO:0003677">
    <property type="term" value="F:DNA binding"/>
    <property type="evidence" value="ECO:0007669"/>
    <property type="project" value="UniProtKB-KW"/>
</dbReference>
<dbReference type="GO" id="GO:0007059">
    <property type="term" value="P:chromosome segregation"/>
    <property type="evidence" value="ECO:0007669"/>
    <property type="project" value="UniProtKB-KW"/>
</dbReference>
<dbReference type="SUPFAM" id="SSF110849">
    <property type="entry name" value="ParB/Sulfiredoxin"/>
    <property type="match status" value="1"/>
</dbReference>
<evidence type="ECO:0000256" key="3">
    <source>
        <dbReference type="ARBA" id="ARBA00023125"/>
    </source>
</evidence>
<dbReference type="FunFam" id="3.90.1530.30:FF:000001">
    <property type="entry name" value="Chromosome partitioning protein ParB"/>
    <property type="match status" value="1"/>
</dbReference>
<dbReference type="InterPro" id="IPR004437">
    <property type="entry name" value="ParB/RepB/Spo0J"/>
</dbReference>
<proteinExistence type="inferred from homology"/>
<keyword evidence="3" id="KW-0238">DNA-binding</keyword>
<dbReference type="InterPro" id="IPR003115">
    <property type="entry name" value="ParB_N"/>
</dbReference>
<dbReference type="InterPro" id="IPR036086">
    <property type="entry name" value="ParB/Sulfiredoxin_sf"/>
</dbReference>
<dbReference type="SMART" id="SM00470">
    <property type="entry name" value="ParB"/>
    <property type="match status" value="1"/>
</dbReference>
<dbReference type="FunFam" id="1.10.10.2830:FF:000001">
    <property type="entry name" value="Chromosome partitioning protein ParB"/>
    <property type="match status" value="1"/>
</dbReference>
<organism evidence="5 6">
    <name type="scientific">Candidatus Uhrbacteria bacterium CG_4_9_14_0_2_um_filter_41_50</name>
    <dbReference type="NCBI Taxonomy" id="1975031"/>
    <lineage>
        <taxon>Bacteria</taxon>
        <taxon>Candidatus Uhriibacteriota</taxon>
    </lineage>
</organism>
<dbReference type="EMBL" id="PFSI01000055">
    <property type="protein sequence ID" value="PJC24232.1"/>
    <property type="molecule type" value="Genomic_DNA"/>
</dbReference>
<name>A0A2M8ENA5_9BACT</name>
<evidence type="ECO:0000313" key="5">
    <source>
        <dbReference type="EMBL" id="PJC24232.1"/>
    </source>
</evidence>
<dbReference type="Pfam" id="PF23552">
    <property type="entry name" value="ParB_C"/>
    <property type="match status" value="1"/>
</dbReference>